<evidence type="ECO:0000256" key="3">
    <source>
        <dbReference type="ARBA" id="ARBA00022989"/>
    </source>
</evidence>
<proteinExistence type="predicted"/>
<comment type="subcellular location">
    <subcellularLocation>
        <location evidence="1">Membrane</location>
        <topology evidence="1">Multi-pass membrane protein</topology>
    </subcellularLocation>
</comment>
<gene>
    <name evidence="6" type="ORF">K470DRAFT_258757</name>
</gene>
<name>A0A6A7BWH7_9PEZI</name>
<dbReference type="InterPro" id="IPR019185">
    <property type="entry name" value="Integral_membrane_SYS1-rel"/>
</dbReference>
<evidence type="ECO:0000256" key="2">
    <source>
        <dbReference type="ARBA" id="ARBA00022692"/>
    </source>
</evidence>
<evidence type="ECO:0000256" key="4">
    <source>
        <dbReference type="ARBA" id="ARBA00023136"/>
    </source>
</evidence>
<dbReference type="GO" id="GO:0016020">
    <property type="term" value="C:membrane"/>
    <property type="evidence" value="ECO:0007669"/>
    <property type="project" value="UniProtKB-SubCell"/>
</dbReference>
<feature type="transmembrane region" description="Helical" evidence="5">
    <location>
        <begin position="21"/>
        <end position="44"/>
    </location>
</feature>
<protein>
    <submittedName>
        <fullName evidence="6">Uncharacterized protein</fullName>
    </submittedName>
</protein>
<reference evidence="6" key="1">
    <citation type="journal article" date="2020" name="Stud. Mycol.">
        <title>101 Dothideomycetes genomes: a test case for predicting lifestyles and emergence of pathogens.</title>
        <authorList>
            <person name="Haridas S."/>
            <person name="Albert R."/>
            <person name="Binder M."/>
            <person name="Bloem J."/>
            <person name="Labutti K."/>
            <person name="Salamov A."/>
            <person name="Andreopoulos B."/>
            <person name="Baker S."/>
            <person name="Barry K."/>
            <person name="Bills G."/>
            <person name="Bluhm B."/>
            <person name="Cannon C."/>
            <person name="Castanera R."/>
            <person name="Culley D."/>
            <person name="Daum C."/>
            <person name="Ezra D."/>
            <person name="Gonzalez J."/>
            <person name="Henrissat B."/>
            <person name="Kuo A."/>
            <person name="Liang C."/>
            <person name="Lipzen A."/>
            <person name="Lutzoni F."/>
            <person name="Magnuson J."/>
            <person name="Mondo S."/>
            <person name="Nolan M."/>
            <person name="Ohm R."/>
            <person name="Pangilinan J."/>
            <person name="Park H.-J."/>
            <person name="Ramirez L."/>
            <person name="Alfaro M."/>
            <person name="Sun H."/>
            <person name="Tritt A."/>
            <person name="Yoshinaga Y."/>
            <person name="Zwiers L.-H."/>
            <person name="Turgeon B."/>
            <person name="Goodwin S."/>
            <person name="Spatafora J."/>
            <person name="Crous P."/>
            <person name="Grigoriev I."/>
        </authorList>
    </citation>
    <scope>NUCLEOTIDE SEQUENCE</scope>
    <source>
        <strain evidence="6">CBS 480.64</strain>
    </source>
</reference>
<dbReference type="OrthoDB" id="542931at2759"/>
<keyword evidence="2 5" id="KW-0812">Transmembrane</keyword>
<dbReference type="Pfam" id="PF09801">
    <property type="entry name" value="SYS1"/>
    <property type="match status" value="1"/>
</dbReference>
<accession>A0A6A7BWH7</accession>
<feature type="transmembrane region" description="Helical" evidence="5">
    <location>
        <begin position="64"/>
        <end position="84"/>
    </location>
</feature>
<dbReference type="EMBL" id="MU005991">
    <property type="protein sequence ID" value="KAF2859580.1"/>
    <property type="molecule type" value="Genomic_DNA"/>
</dbReference>
<evidence type="ECO:0000313" key="6">
    <source>
        <dbReference type="EMBL" id="KAF2859580.1"/>
    </source>
</evidence>
<keyword evidence="4 5" id="KW-0472">Membrane</keyword>
<keyword evidence="3 5" id="KW-1133">Transmembrane helix</keyword>
<organism evidence="6 7">
    <name type="scientific">Piedraia hortae CBS 480.64</name>
    <dbReference type="NCBI Taxonomy" id="1314780"/>
    <lineage>
        <taxon>Eukaryota</taxon>
        <taxon>Fungi</taxon>
        <taxon>Dikarya</taxon>
        <taxon>Ascomycota</taxon>
        <taxon>Pezizomycotina</taxon>
        <taxon>Dothideomycetes</taxon>
        <taxon>Dothideomycetidae</taxon>
        <taxon>Capnodiales</taxon>
        <taxon>Piedraiaceae</taxon>
        <taxon>Piedraia</taxon>
    </lineage>
</organism>
<dbReference type="Proteomes" id="UP000799421">
    <property type="component" value="Unassembled WGS sequence"/>
</dbReference>
<evidence type="ECO:0000256" key="5">
    <source>
        <dbReference type="SAM" id="Phobius"/>
    </source>
</evidence>
<sequence>MPPPRRRKAQNDPLAILTQIALLQLGFYAAAAVLITFSALAAGWKLSPDLFLDWRSVRTDAATGWTLALCWILVAGVILGMWACRWRELQPIEFGFGRAAEVEMSLLGNTGRESGGVEREGGG</sequence>
<keyword evidence="7" id="KW-1185">Reference proteome</keyword>
<dbReference type="AlphaFoldDB" id="A0A6A7BWH7"/>
<evidence type="ECO:0000256" key="1">
    <source>
        <dbReference type="ARBA" id="ARBA00004141"/>
    </source>
</evidence>
<evidence type="ECO:0000313" key="7">
    <source>
        <dbReference type="Proteomes" id="UP000799421"/>
    </source>
</evidence>